<dbReference type="Pfam" id="PF00584">
    <property type="entry name" value="SecE"/>
    <property type="match status" value="1"/>
</dbReference>
<keyword evidence="7" id="KW-0811">Translocation</keyword>
<keyword evidence="12" id="KW-1185">Reference proteome</keyword>
<dbReference type="InterPro" id="IPR038379">
    <property type="entry name" value="SecE_sf"/>
</dbReference>
<keyword evidence="3" id="KW-0813">Transport</keyword>
<feature type="compositionally biased region" description="Low complexity" evidence="9">
    <location>
        <begin position="31"/>
        <end position="45"/>
    </location>
</feature>
<accession>K8EA45</accession>
<dbReference type="EMBL" id="FO082278">
    <property type="protein sequence ID" value="CCO14687.1"/>
    <property type="molecule type" value="Genomic_DNA"/>
</dbReference>
<evidence type="ECO:0000256" key="4">
    <source>
        <dbReference type="ARBA" id="ARBA00022692"/>
    </source>
</evidence>
<organism evidence="11 12">
    <name type="scientific">Bathycoccus prasinos</name>
    <dbReference type="NCBI Taxonomy" id="41875"/>
    <lineage>
        <taxon>Eukaryota</taxon>
        <taxon>Viridiplantae</taxon>
        <taxon>Chlorophyta</taxon>
        <taxon>Mamiellophyceae</taxon>
        <taxon>Mamiellales</taxon>
        <taxon>Bathycoccaceae</taxon>
        <taxon>Bathycoccus</taxon>
    </lineage>
</organism>
<proteinExistence type="inferred from homology"/>
<dbReference type="Proteomes" id="UP000198341">
    <property type="component" value="Chromosome 1"/>
</dbReference>
<dbReference type="PANTHER" id="PTHR37240:SF1">
    <property type="entry name" value="PREPROTEIN TRANSLOCASE SUBUNIT SECE1"/>
    <property type="match status" value="1"/>
</dbReference>
<gene>
    <name evidence="11" type="ORF">Bathy01g01190</name>
</gene>
<sequence>MSFVLRASSSSLASPSMRQSTLRNSTEATKSIIRSTSSSSSSYSARRTRRHHHQNHRAFLVVRATSGEDDEGAEGGGEGTDSEVIEAEFTGEEEGARKEETTSTSKQEQEQTPGDLLRSQKEAKADEGINIFAGASEEVGLIEWPTAGKAAQTTGVVIVGIVFSAVFLLVVNEVLSTLSEKIFN</sequence>
<protein>
    <submittedName>
        <fullName evidence="11">Uncharacterized protein</fullName>
    </submittedName>
</protein>
<comment type="similarity">
    <text evidence="2">Belongs to the SecE/SEC61-gamma family.</text>
</comment>
<dbReference type="RefSeq" id="XP_007515808.1">
    <property type="nucleotide sequence ID" value="XM_007515746.1"/>
</dbReference>
<evidence type="ECO:0000256" key="3">
    <source>
        <dbReference type="ARBA" id="ARBA00022448"/>
    </source>
</evidence>
<dbReference type="GO" id="GO:0008320">
    <property type="term" value="F:protein transmembrane transporter activity"/>
    <property type="evidence" value="ECO:0007669"/>
    <property type="project" value="InterPro"/>
</dbReference>
<dbReference type="PANTHER" id="PTHR37240">
    <property type="entry name" value="PREPROTEIN TRANSLOCASE SUBUNIT SECE1"/>
    <property type="match status" value="1"/>
</dbReference>
<feature type="compositionally biased region" description="Low complexity" evidence="9">
    <location>
        <begin position="1"/>
        <end position="20"/>
    </location>
</feature>
<evidence type="ECO:0000256" key="2">
    <source>
        <dbReference type="ARBA" id="ARBA00008274"/>
    </source>
</evidence>
<keyword evidence="6 10" id="KW-1133">Transmembrane helix</keyword>
<keyword evidence="5" id="KW-0653">Protein transport</keyword>
<dbReference type="AlphaFoldDB" id="K8EA45"/>
<dbReference type="GO" id="GO:0006886">
    <property type="term" value="P:intracellular protein transport"/>
    <property type="evidence" value="ECO:0007669"/>
    <property type="project" value="InterPro"/>
</dbReference>
<comment type="subcellular location">
    <subcellularLocation>
        <location evidence="1">Membrane</location>
    </subcellularLocation>
</comment>
<feature type="compositionally biased region" description="Basic residues" evidence="9">
    <location>
        <begin position="46"/>
        <end position="56"/>
    </location>
</feature>
<dbReference type="Gene3D" id="1.20.5.1030">
    <property type="entry name" value="Preprotein translocase secy subunit"/>
    <property type="match status" value="1"/>
</dbReference>
<dbReference type="InterPro" id="IPR055330">
    <property type="entry name" value="SECE1-like"/>
</dbReference>
<evidence type="ECO:0000256" key="6">
    <source>
        <dbReference type="ARBA" id="ARBA00022989"/>
    </source>
</evidence>
<dbReference type="KEGG" id="bpg:Bathy01g01190"/>
<reference evidence="11 12" key="1">
    <citation type="submission" date="2011-10" db="EMBL/GenBank/DDBJ databases">
        <authorList>
            <person name="Genoscope - CEA"/>
        </authorList>
    </citation>
    <scope>NUCLEOTIDE SEQUENCE [LARGE SCALE GENOMIC DNA]</scope>
    <source>
        <strain evidence="11 12">RCC 1105</strain>
    </source>
</reference>
<evidence type="ECO:0000313" key="11">
    <source>
        <dbReference type="EMBL" id="CCO14687.1"/>
    </source>
</evidence>
<evidence type="ECO:0000256" key="8">
    <source>
        <dbReference type="ARBA" id="ARBA00023136"/>
    </source>
</evidence>
<keyword evidence="8 10" id="KW-0472">Membrane</keyword>
<dbReference type="STRING" id="41875.K8EA45"/>
<keyword evidence="4 10" id="KW-0812">Transmembrane</keyword>
<dbReference type="GO" id="GO:0009306">
    <property type="term" value="P:protein secretion"/>
    <property type="evidence" value="ECO:0007669"/>
    <property type="project" value="InterPro"/>
</dbReference>
<evidence type="ECO:0000313" key="12">
    <source>
        <dbReference type="Proteomes" id="UP000198341"/>
    </source>
</evidence>
<dbReference type="GeneID" id="19017855"/>
<evidence type="ECO:0000256" key="10">
    <source>
        <dbReference type="SAM" id="Phobius"/>
    </source>
</evidence>
<dbReference type="NCBIfam" id="TIGR00964">
    <property type="entry name" value="secE_bact"/>
    <property type="match status" value="1"/>
</dbReference>
<dbReference type="GO" id="GO:0006605">
    <property type="term" value="P:protein targeting"/>
    <property type="evidence" value="ECO:0007669"/>
    <property type="project" value="InterPro"/>
</dbReference>
<evidence type="ECO:0000256" key="5">
    <source>
        <dbReference type="ARBA" id="ARBA00022927"/>
    </source>
</evidence>
<feature type="compositionally biased region" description="Acidic residues" evidence="9">
    <location>
        <begin position="80"/>
        <end position="93"/>
    </location>
</feature>
<evidence type="ECO:0000256" key="7">
    <source>
        <dbReference type="ARBA" id="ARBA00023010"/>
    </source>
</evidence>
<evidence type="ECO:0000256" key="9">
    <source>
        <dbReference type="SAM" id="MobiDB-lite"/>
    </source>
</evidence>
<name>K8EA45_9CHLO</name>
<dbReference type="GO" id="GO:0009535">
    <property type="term" value="C:chloroplast thylakoid membrane"/>
    <property type="evidence" value="ECO:0007669"/>
    <property type="project" value="TreeGrafter"/>
</dbReference>
<feature type="transmembrane region" description="Helical" evidence="10">
    <location>
        <begin position="155"/>
        <end position="175"/>
    </location>
</feature>
<evidence type="ECO:0000256" key="1">
    <source>
        <dbReference type="ARBA" id="ARBA00004370"/>
    </source>
</evidence>
<dbReference type="InterPro" id="IPR001901">
    <property type="entry name" value="Translocase_SecE/Sec61-g"/>
</dbReference>
<dbReference type="OrthoDB" id="1937988at2759"/>
<dbReference type="InterPro" id="IPR005807">
    <property type="entry name" value="SecE_bac"/>
</dbReference>
<feature type="compositionally biased region" description="Low complexity" evidence="9">
    <location>
        <begin position="102"/>
        <end position="112"/>
    </location>
</feature>
<feature type="region of interest" description="Disordered" evidence="9">
    <location>
        <begin position="1"/>
        <end position="120"/>
    </location>
</feature>